<organism evidence="2 3">
    <name type="scientific">Haloarcula californiae icosahedral virus 1</name>
    <dbReference type="NCBI Taxonomy" id="1735722"/>
    <lineage>
        <taxon>Viruses</taxon>
        <taxon>Singelaviria</taxon>
        <taxon>Helvetiavirae</taxon>
        <taxon>Dividoviricota</taxon>
        <taxon>Laserviricetes</taxon>
        <taxon>Halopanivirales</taxon>
        <taxon>Sphaerolipoviridae</taxon>
        <taxon>Alphasphaerolipovirus</taxon>
        <taxon>Alphasphaerolipovirus viikkii</taxon>
    </lineage>
</organism>
<dbReference type="GeneID" id="28619829"/>
<name>A0A1C7A3R0_9VIRU</name>
<gene>
    <name evidence="2" type="ORF">SS136_019</name>
</gene>
<evidence type="ECO:0000313" key="2">
    <source>
        <dbReference type="EMBL" id="ALJ99682.1"/>
    </source>
</evidence>
<accession>A0A1C7A3R0</accession>
<dbReference type="OrthoDB" id="24711at10239"/>
<evidence type="ECO:0000313" key="3">
    <source>
        <dbReference type="Proteomes" id="UP000208062"/>
    </source>
</evidence>
<keyword evidence="1" id="KW-1133">Transmembrane helix</keyword>
<dbReference type="EMBL" id="KT809302">
    <property type="protein sequence ID" value="ALJ99682.1"/>
    <property type="molecule type" value="Genomic_DNA"/>
</dbReference>
<dbReference type="Proteomes" id="UP000208062">
    <property type="component" value="Segment"/>
</dbReference>
<keyword evidence="1" id="KW-0472">Membrane</keyword>
<sequence>MASINVSRATSTMTSASFLKSAVLVVVGSLLAQVVTSYLRSNVRDISVKGGDAIYSAVAAMLVLIVLPKKYGKPLALGSTATSVRVMLREFGVV</sequence>
<dbReference type="RefSeq" id="YP_009272839.1">
    <property type="nucleotide sequence ID" value="NC_030848.1"/>
</dbReference>
<reference evidence="2 3" key="1">
    <citation type="journal article" date="2016" name="MBio">
        <title>Archaeal Haloarcula californiae Icosahedral Virus 1 Highlights Conserved Elements in Icosahedral Membrane-Containing DNA Viruses from Extreme Environments.</title>
        <authorList>
            <person name="Demina T.A."/>
            <person name="Pietila M.K."/>
            <person name="Svirskaite J."/>
            <person name="Ravantti J.J."/>
            <person name="Atanasova N.S."/>
            <person name="Bamford D.H."/>
            <person name="Oksanen H.M."/>
        </authorList>
    </citation>
    <scope>NUCLEOTIDE SEQUENCE [LARGE SCALE GENOMIC DNA]</scope>
    <source>
        <strain evidence="2 3">SS13-6</strain>
    </source>
</reference>
<keyword evidence="1" id="KW-0812">Transmembrane</keyword>
<proteinExistence type="predicted"/>
<protein>
    <submittedName>
        <fullName evidence="2">VP12</fullName>
    </submittedName>
</protein>
<dbReference type="KEGG" id="vg:28619829"/>
<keyword evidence="3" id="KW-1185">Reference proteome</keyword>
<evidence type="ECO:0000256" key="1">
    <source>
        <dbReference type="SAM" id="Phobius"/>
    </source>
</evidence>
<feature type="transmembrane region" description="Helical" evidence="1">
    <location>
        <begin position="48"/>
        <end position="67"/>
    </location>
</feature>